<dbReference type="OrthoDB" id="9782820at2"/>
<dbReference type="STRING" id="62928.azo1680"/>
<dbReference type="eggNOG" id="COG1355">
    <property type="taxonomic scope" value="Bacteria"/>
</dbReference>
<dbReference type="PANTHER" id="PTHR11060">
    <property type="entry name" value="PROTEIN MEMO1"/>
    <property type="match status" value="1"/>
</dbReference>
<organism evidence="3 4">
    <name type="scientific">Azoarcus sp. (strain BH72)</name>
    <dbReference type="NCBI Taxonomy" id="418699"/>
    <lineage>
        <taxon>Bacteria</taxon>
        <taxon>Pseudomonadati</taxon>
        <taxon>Pseudomonadota</taxon>
        <taxon>Betaproteobacteria</taxon>
        <taxon>Rhodocyclales</taxon>
        <taxon>Zoogloeaceae</taxon>
        <taxon>Azoarcus</taxon>
    </lineage>
</organism>
<dbReference type="EMBL" id="AM406670">
    <property type="protein sequence ID" value="CAL94297.1"/>
    <property type="molecule type" value="Genomic_DNA"/>
</dbReference>
<dbReference type="Pfam" id="PF01875">
    <property type="entry name" value="Memo"/>
    <property type="match status" value="1"/>
</dbReference>
<name>A1K642_AZOSB</name>
<dbReference type="CDD" id="cd07361">
    <property type="entry name" value="MEMO_like"/>
    <property type="match status" value="1"/>
</dbReference>
<evidence type="ECO:0000256" key="1">
    <source>
        <dbReference type="ARBA" id="ARBA00006315"/>
    </source>
</evidence>
<keyword evidence="4" id="KW-1185">Reference proteome</keyword>
<dbReference type="AlphaFoldDB" id="A1K642"/>
<dbReference type="NCBIfam" id="TIGR04336">
    <property type="entry name" value="AmmeMemoSam_B"/>
    <property type="match status" value="1"/>
</dbReference>
<dbReference type="Proteomes" id="UP000002588">
    <property type="component" value="Chromosome"/>
</dbReference>
<dbReference type="InterPro" id="IPR002737">
    <property type="entry name" value="MEMO1_fam"/>
</dbReference>
<dbReference type="RefSeq" id="WP_011765413.1">
    <property type="nucleotide sequence ID" value="NC_008702.1"/>
</dbReference>
<dbReference type="Gene3D" id="3.40.830.10">
    <property type="entry name" value="LigB-like"/>
    <property type="match status" value="1"/>
</dbReference>
<dbReference type="HOGENOM" id="CLU_038085_2_0_4"/>
<dbReference type="KEGG" id="aoa:dqs_1830"/>
<dbReference type="KEGG" id="azo:azo1680"/>
<evidence type="ECO:0000313" key="3">
    <source>
        <dbReference type="EMBL" id="CAL94297.1"/>
    </source>
</evidence>
<reference evidence="3 4" key="1">
    <citation type="journal article" date="2006" name="Nat. Biotechnol.">
        <title>Complete genome of the mutualistic, N2-fixing grass endophyte Azoarcus sp. strain BH72.</title>
        <authorList>
            <person name="Krause A."/>
            <person name="Ramakumar A."/>
            <person name="Bartels D."/>
            <person name="Battistoni F."/>
            <person name="Bekel T."/>
            <person name="Boch J."/>
            <person name="Boehm M."/>
            <person name="Friedrich F."/>
            <person name="Hurek T."/>
            <person name="Krause L."/>
            <person name="Linke B."/>
            <person name="McHardy A.C."/>
            <person name="Sarkar A."/>
            <person name="Schneiker S."/>
            <person name="Syed A.A."/>
            <person name="Thauer R."/>
            <person name="Vorhoelter F.-J."/>
            <person name="Weidner S."/>
            <person name="Puehler A."/>
            <person name="Reinhold-Hurek B."/>
            <person name="Kaiser O."/>
            <person name="Goesmann A."/>
        </authorList>
    </citation>
    <scope>NUCLEOTIDE SEQUENCE [LARGE SCALE GENOMIC DNA]</scope>
    <source>
        <strain evidence="3 4">BH72</strain>
    </source>
</reference>
<protein>
    <recommendedName>
        <fullName evidence="2">MEMO1 family protein azo1680</fullName>
    </recommendedName>
</protein>
<dbReference type="PANTHER" id="PTHR11060:SF0">
    <property type="entry name" value="PROTEIN MEMO1"/>
    <property type="match status" value="1"/>
</dbReference>
<proteinExistence type="inferred from homology"/>
<dbReference type="HAMAP" id="MF_00055">
    <property type="entry name" value="MEMO1"/>
    <property type="match status" value="1"/>
</dbReference>
<evidence type="ECO:0000256" key="2">
    <source>
        <dbReference type="HAMAP-Rule" id="MF_00055"/>
    </source>
</evidence>
<accession>A1K642</accession>
<sequence>MAIASVRPAAVAGQFYPADDLVLRTQIGEMLSSAVPLNVVYAPKAIVVPHAGYIYSGPVAASAFAAVAPLRREISRVVLLGPAHRMAVDGFALPAAQSFATPLGEVRLSRPDWLTLQDHPGVVVDDRPHAFEHCLEVQLPFLQTVLESFELVPLLVGNASSEDTAALLETLWGGHETLVVISSDLSHYHPYRQAQTCDRATIEQVLSLHGTVEHDQACGATPLNGLIRVARRHHLQPHLLDLRNSGDTAGDRSRVVGYASVAFCDQIPDAALHH</sequence>
<comment type="similarity">
    <text evidence="1 2">Belongs to the MEMO1 family.</text>
</comment>
<evidence type="ECO:0000313" key="4">
    <source>
        <dbReference type="Proteomes" id="UP000002588"/>
    </source>
</evidence>
<gene>
    <name evidence="3" type="ordered locus">azo1680</name>
</gene>